<accession>A0A382KN50</accession>
<evidence type="ECO:0000256" key="1">
    <source>
        <dbReference type="ARBA" id="ARBA00022630"/>
    </source>
</evidence>
<gene>
    <name evidence="4" type="ORF">METZ01_LOCUS277859</name>
</gene>
<dbReference type="Pfam" id="PF02770">
    <property type="entry name" value="Acyl-CoA_dh_M"/>
    <property type="match status" value="1"/>
</dbReference>
<protein>
    <recommendedName>
        <fullName evidence="5">Acyl-CoA dehydrogenase</fullName>
    </recommendedName>
</protein>
<feature type="domain" description="Acyl-CoA oxidase/dehydrogenase middle" evidence="2">
    <location>
        <begin position="162"/>
        <end position="271"/>
    </location>
</feature>
<dbReference type="InterPro" id="IPR013786">
    <property type="entry name" value="AcylCoA_DH/ox_N"/>
</dbReference>
<name>A0A382KN50_9ZZZZ</name>
<dbReference type="SUPFAM" id="SSF56645">
    <property type="entry name" value="Acyl-CoA dehydrogenase NM domain-like"/>
    <property type="match status" value="1"/>
</dbReference>
<feature type="non-terminal residue" evidence="4">
    <location>
        <position position="325"/>
    </location>
</feature>
<dbReference type="Gene3D" id="1.20.140.10">
    <property type="entry name" value="Butyryl-CoA Dehydrogenase, subunit A, domain 3"/>
    <property type="match status" value="1"/>
</dbReference>
<dbReference type="Gene3D" id="2.40.110.10">
    <property type="entry name" value="Butyryl-CoA Dehydrogenase, subunit A, domain 2"/>
    <property type="match status" value="1"/>
</dbReference>
<dbReference type="EMBL" id="UINC01081296">
    <property type="protein sequence ID" value="SVC25005.1"/>
    <property type="molecule type" value="Genomic_DNA"/>
</dbReference>
<keyword evidence="1" id="KW-0285">Flavoprotein</keyword>
<dbReference type="PANTHER" id="PTHR42803:SF1">
    <property type="entry name" value="BROAD-SPECIFICITY LINEAR ACYL-COA DEHYDROGENASE FADE5"/>
    <property type="match status" value="1"/>
</dbReference>
<evidence type="ECO:0000259" key="3">
    <source>
        <dbReference type="Pfam" id="PF02771"/>
    </source>
</evidence>
<dbReference type="InterPro" id="IPR036250">
    <property type="entry name" value="AcylCo_DH-like_C"/>
</dbReference>
<dbReference type="SUPFAM" id="SSF47203">
    <property type="entry name" value="Acyl-CoA dehydrogenase C-terminal domain-like"/>
    <property type="match status" value="1"/>
</dbReference>
<feature type="domain" description="Acyl-CoA dehydrogenase/oxidase N-terminal" evidence="3">
    <location>
        <begin position="79"/>
        <end position="157"/>
    </location>
</feature>
<dbReference type="PANTHER" id="PTHR42803">
    <property type="entry name" value="ACYL-COA DEHYDROGENASE"/>
    <property type="match status" value="1"/>
</dbReference>
<organism evidence="4">
    <name type="scientific">marine metagenome</name>
    <dbReference type="NCBI Taxonomy" id="408172"/>
    <lineage>
        <taxon>unclassified sequences</taxon>
        <taxon>metagenomes</taxon>
        <taxon>ecological metagenomes</taxon>
    </lineage>
</organism>
<evidence type="ECO:0008006" key="5">
    <source>
        <dbReference type="Google" id="ProtNLM"/>
    </source>
</evidence>
<dbReference type="FunFam" id="2.40.110.10:FF:000031">
    <property type="entry name" value="Acyl-CoA dehydrogenase, putative"/>
    <property type="match status" value="1"/>
</dbReference>
<sequence length="325" mass="35897">MPIYIAPVEDMMFLFDKLRNNKNYNEIEKYKEVNSELVKNILDEAAKINQNIILPLAKSGDENPPILENGVVRTSPGYKEAYKKFIEDGWISLSCDPKYGGQGMPKTVSIFFDEMLSSASLAFKLYSELTIGAYNCILRHASDEIKDIYLPKMVEGKWSGTMCLTEPVCGTDLGLLKTKAEEQPDGAYKISGQKIFITSGDHDLTENIIHLVLARATDSPKGTKGISLFLVPKFIVKEDGNVSSRNGVSTGSIENKMGIKGSATCVLNFDEATGYMIGPKNRGLNSMFTMMNLERIVVGIQGLGISEIAYQNSLSYAKERKQGKV</sequence>
<dbReference type="GO" id="GO:0016627">
    <property type="term" value="F:oxidoreductase activity, acting on the CH-CH group of donors"/>
    <property type="evidence" value="ECO:0007669"/>
    <property type="project" value="InterPro"/>
</dbReference>
<dbReference type="Pfam" id="PF02771">
    <property type="entry name" value="Acyl-CoA_dh_N"/>
    <property type="match status" value="1"/>
</dbReference>
<dbReference type="GO" id="GO:0050660">
    <property type="term" value="F:flavin adenine dinucleotide binding"/>
    <property type="evidence" value="ECO:0007669"/>
    <property type="project" value="InterPro"/>
</dbReference>
<dbReference type="InterPro" id="IPR037069">
    <property type="entry name" value="AcylCoA_DH/ox_N_sf"/>
</dbReference>
<proteinExistence type="predicted"/>
<dbReference type="AlphaFoldDB" id="A0A382KN50"/>
<dbReference type="InterPro" id="IPR009100">
    <property type="entry name" value="AcylCoA_DH/oxidase_NM_dom_sf"/>
</dbReference>
<dbReference type="InterPro" id="IPR046373">
    <property type="entry name" value="Acyl-CoA_Oxase/DH_mid-dom_sf"/>
</dbReference>
<evidence type="ECO:0000259" key="2">
    <source>
        <dbReference type="Pfam" id="PF02770"/>
    </source>
</evidence>
<reference evidence="4" key="1">
    <citation type="submission" date="2018-05" db="EMBL/GenBank/DDBJ databases">
        <authorList>
            <person name="Lanie J.A."/>
            <person name="Ng W.-L."/>
            <person name="Kazmierczak K.M."/>
            <person name="Andrzejewski T.M."/>
            <person name="Davidsen T.M."/>
            <person name="Wayne K.J."/>
            <person name="Tettelin H."/>
            <person name="Glass J.I."/>
            <person name="Rusch D."/>
            <person name="Podicherti R."/>
            <person name="Tsui H.-C.T."/>
            <person name="Winkler M.E."/>
        </authorList>
    </citation>
    <scope>NUCLEOTIDE SEQUENCE</scope>
</reference>
<dbReference type="InterPro" id="IPR052166">
    <property type="entry name" value="Diverse_Acyl-CoA_DH"/>
</dbReference>
<evidence type="ECO:0000313" key="4">
    <source>
        <dbReference type="EMBL" id="SVC25005.1"/>
    </source>
</evidence>
<feature type="non-terminal residue" evidence="4">
    <location>
        <position position="1"/>
    </location>
</feature>
<dbReference type="Gene3D" id="1.10.540.10">
    <property type="entry name" value="Acyl-CoA dehydrogenase/oxidase, N-terminal domain"/>
    <property type="match status" value="1"/>
</dbReference>
<dbReference type="InterPro" id="IPR006091">
    <property type="entry name" value="Acyl-CoA_Oxase/DH_mid-dom"/>
</dbReference>